<proteinExistence type="predicted"/>
<dbReference type="RefSeq" id="WP_161989926.1">
    <property type="nucleotide sequence ID" value="NZ_AP022324.1"/>
</dbReference>
<organism evidence="2 3">
    <name type="scientific">Pseudomonas putida</name>
    <name type="common">Arthrobacter siderocapsulatus</name>
    <dbReference type="NCBI Taxonomy" id="303"/>
    <lineage>
        <taxon>Bacteria</taxon>
        <taxon>Pseudomonadati</taxon>
        <taxon>Pseudomonadota</taxon>
        <taxon>Gammaproteobacteria</taxon>
        <taxon>Pseudomonadales</taxon>
        <taxon>Pseudomonadaceae</taxon>
        <taxon>Pseudomonas</taxon>
    </lineage>
</organism>
<evidence type="ECO:0008006" key="4">
    <source>
        <dbReference type="Google" id="ProtNLM"/>
    </source>
</evidence>
<evidence type="ECO:0000313" key="3">
    <source>
        <dbReference type="Proteomes" id="UP000464661"/>
    </source>
</evidence>
<sequence>MKKSAEVTTPPHEYRLHESTSITGVRAYSAYGHSNSESAAILLAFNGQALEPLIQGYLLGNNVRLYCCALMRFTTPDSFSPFGKGGLNSYGYCSGDPINHVDPSGHSYAKVSAYRRDQNLRSGARRLPRHVAVESIDDPTLLATTSRVEPRSSTRRVKTKTPALSAEQPWDGGADKKHWDAFSETLGIKEMTSEKRAKVVYELVQHQVIKELGSDGVDIKQKMALSMLWQLGYGANVTKAWGERIAADILARNNEAVRAFVGT</sequence>
<reference evidence="2 3" key="1">
    <citation type="submission" date="2020-01" db="EMBL/GenBank/DDBJ databases">
        <title>Complete Genome Sequence of Pseudomonas putida Strain TS312, Harboring the HdtS type N-acyl-homoserine Lactone Synthase, Isolated from a Paper Mill.</title>
        <authorList>
            <person name="Hosoe A."/>
            <person name="Suenaga T."/>
            <person name="Sugi T."/>
            <person name="Izumi T."/>
            <person name="Nagai N."/>
            <person name="Terada A."/>
        </authorList>
    </citation>
    <scope>NUCLEOTIDE SEQUENCE [LARGE SCALE GENOMIC DNA]</scope>
    <source>
        <strain evidence="2 3">TS312</strain>
    </source>
</reference>
<dbReference type="Gene3D" id="2.180.10.10">
    <property type="entry name" value="RHS repeat-associated core"/>
    <property type="match status" value="1"/>
</dbReference>
<gene>
    <name evidence="2" type="ORF">PPTS312_30460</name>
</gene>
<protein>
    <recommendedName>
        <fullName evidence="4">RHS repeat-associated core domain-containing protein</fullName>
    </recommendedName>
</protein>
<evidence type="ECO:0000313" key="2">
    <source>
        <dbReference type="EMBL" id="BBU45131.1"/>
    </source>
</evidence>
<dbReference type="Proteomes" id="UP000464661">
    <property type="component" value="Chromosome"/>
</dbReference>
<dbReference type="InterPro" id="IPR022385">
    <property type="entry name" value="Rhs_assc_core"/>
</dbReference>
<feature type="region of interest" description="Disordered" evidence="1">
    <location>
        <begin position="147"/>
        <end position="172"/>
    </location>
</feature>
<evidence type="ECO:0000256" key="1">
    <source>
        <dbReference type="SAM" id="MobiDB-lite"/>
    </source>
</evidence>
<dbReference type="EMBL" id="AP022324">
    <property type="protein sequence ID" value="BBU45131.1"/>
    <property type="molecule type" value="Genomic_DNA"/>
</dbReference>
<accession>A0A7U6M385</accession>
<name>A0A7U6M385_PSEPU</name>
<dbReference type="NCBIfam" id="TIGR03696">
    <property type="entry name" value="Rhs_assc_core"/>
    <property type="match status" value="1"/>
</dbReference>
<dbReference type="SUPFAM" id="SSF56399">
    <property type="entry name" value="ADP-ribosylation"/>
    <property type="match status" value="1"/>
</dbReference>
<dbReference type="AlphaFoldDB" id="A0A7U6M385"/>